<keyword evidence="1" id="KW-0472">Membrane</keyword>
<feature type="transmembrane region" description="Helical" evidence="1">
    <location>
        <begin position="36"/>
        <end position="56"/>
    </location>
</feature>
<keyword evidence="1" id="KW-0812">Transmembrane</keyword>
<feature type="transmembrane region" description="Helical" evidence="1">
    <location>
        <begin position="124"/>
        <end position="149"/>
    </location>
</feature>
<organism evidence="2 3">
    <name type="scientific">Diversispora eburnea</name>
    <dbReference type="NCBI Taxonomy" id="1213867"/>
    <lineage>
        <taxon>Eukaryota</taxon>
        <taxon>Fungi</taxon>
        <taxon>Fungi incertae sedis</taxon>
        <taxon>Mucoromycota</taxon>
        <taxon>Glomeromycotina</taxon>
        <taxon>Glomeromycetes</taxon>
        <taxon>Diversisporales</taxon>
        <taxon>Diversisporaceae</taxon>
        <taxon>Diversispora</taxon>
    </lineage>
</organism>
<dbReference type="EMBL" id="CAJVPK010004111">
    <property type="protein sequence ID" value="CAG8633866.1"/>
    <property type="molecule type" value="Genomic_DNA"/>
</dbReference>
<feature type="non-terminal residue" evidence="2">
    <location>
        <position position="220"/>
    </location>
</feature>
<gene>
    <name evidence="2" type="ORF">DEBURN_LOCUS10887</name>
</gene>
<protein>
    <submittedName>
        <fullName evidence="2">1419_t:CDS:1</fullName>
    </submittedName>
</protein>
<comment type="caution">
    <text evidence="2">The sequence shown here is derived from an EMBL/GenBank/DDBJ whole genome shotgun (WGS) entry which is preliminary data.</text>
</comment>
<dbReference type="Proteomes" id="UP000789706">
    <property type="component" value="Unassembled WGS sequence"/>
</dbReference>
<dbReference type="AlphaFoldDB" id="A0A9N9DF03"/>
<dbReference type="OrthoDB" id="2445885at2759"/>
<evidence type="ECO:0000313" key="2">
    <source>
        <dbReference type="EMBL" id="CAG8633866.1"/>
    </source>
</evidence>
<evidence type="ECO:0000313" key="3">
    <source>
        <dbReference type="Proteomes" id="UP000789706"/>
    </source>
</evidence>
<keyword evidence="3" id="KW-1185">Reference proteome</keyword>
<keyword evidence="1" id="KW-1133">Transmembrane helix</keyword>
<evidence type="ECO:0000256" key="1">
    <source>
        <dbReference type="SAM" id="Phobius"/>
    </source>
</evidence>
<proteinExistence type="predicted"/>
<accession>A0A9N9DF03</accession>
<feature type="transmembrane region" description="Helical" evidence="1">
    <location>
        <begin position="93"/>
        <end position="112"/>
    </location>
</feature>
<sequence>MSLPQNLPKLPQNLNLQTLQALPKEKVFLGIRAFQLLLLIVFIIVEIAQVATYASFFKDYSYSYSSKYYKNLFGNPAKLYYTNTTYGKGGSVIWVYIVVLITLIGVIGYAAMFKKKIWEKRKEIYFMAFDAAFVVLWFTAVLTNLVLVYRGKKSICHGITSYSGKLKHSCNAYIASNILGCIVLISFALATALSWKVYNDEKNGANPTNQFGIVDNNNMI</sequence>
<feature type="transmembrane region" description="Helical" evidence="1">
    <location>
        <begin position="172"/>
        <end position="193"/>
    </location>
</feature>
<reference evidence="2" key="1">
    <citation type="submission" date="2021-06" db="EMBL/GenBank/DDBJ databases">
        <authorList>
            <person name="Kallberg Y."/>
            <person name="Tangrot J."/>
            <person name="Rosling A."/>
        </authorList>
    </citation>
    <scope>NUCLEOTIDE SEQUENCE</scope>
    <source>
        <strain evidence="2">AZ414A</strain>
    </source>
</reference>
<name>A0A9N9DF03_9GLOM</name>